<dbReference type="GO" id="GO:0016301">
    <property type="term" value="F:kinase activity"/>
    <property type="evidence" value="ECO:0007669"/>
    <property type="project" value="UniProtKB-KW"/>
</dbReference>
<keyword evidence="4" id="KW-0808">Transferase</keyword>
<gene>
    <name evidence="11" type="ORF">SAMN05216246_1232</name>
</gene>
<dbReference type="Gene3D" id="3.30.565.10">
    <property type="entry name" value="Histidine kinase-like ATPase, C-terminal domain"/>
    <property type="match status" value="1"/>
</dbReference>
<keyword evidence="3" id="KW-0597">Phosphoprotein</keyword>
<dbReference type="InterPro" id="IPR036890">
    <property type="entry name" value="HATPase_C_sf"/>
</dbReference>
<dbReference type="PANTHER" id="PTHR24421">
    <property type="entry name" value="NITRATE/NITRITE SENSOR PROTEIN NARX-RELATED"/>
    <property type="match status" value="1"/>
</dbReference>
<keyword evidence="6 11" id="KW-0418">Kinase</keyword>
<dbReference type="PANTHER" id="PTHR24421:SF10">
    <property type="entry name" value="NITRATE_NITRITE SENSOR PROTEIN NARQ"/>
    <property type="match status" value="1"/>
</dbReference>
<keyword evidence="9" id="KW-1133">Transmembrane helix</keyword>
<proteinExistence type="predicted"/>
<keyword evidence="9" id="KW-0472">Membrane</keyword>
<keyword evidence="7" id="KW-0067">ATP-binding</keyword>
<evidence type="ECO:0000256" key="3">
    <source>
        <dbReference type="ARBA" id="ARBA00022553"/>
    </source>
</evidence>
<keyword evidence="9" id="KW-0812">Transmembrane</keyword>
<keyword evidence="8" id="KW-0902">Two-component regulatory system</keyword>
<dbReference type="Pfam" id="PF07730">
    <property type="entry name" value="HisKA_3"/>
    <property type="match status" value="1"/>
</dbReference>
<dbReference type="RefSeq" id="WP_073454599.1">
    <property type="nucleotide sequence ID" value="NZ_BDIO01000006.1"/>
</dbReference>
<protein>
    <recommendedName>
        <fullName evidence="2">histidine kinase</fullName>
        <ecNumber evidence="2">2.7.13.3</ecNumber>
    </recommendedName>
</protein>
<reference evidence="11 12" key="1">
    <citation type="submission" date="2016-11" db="EMBL/GenBank/DDBJ databases">
        <authorList>
            <person name="Varghese N."/>
            <person name="Submissions S."/>
        </authorList>
    </citation>
    <scope>NUCLEOTIDE SEQUENCE [LARGE SCALE GENOMIC DNA]</scope>
    <source>
        <strain evidence="11 12">PA</strain>
    </source>
</reference>
<sequence length="436" mass="45440">MSADDPLEAQATDWRHQARLIGPRDAPWSLPVVDVLIGATAMVVAVSGQTFISRFGPHPAYVTHLTLGIVVAAAQIVRKRFLLTSFTLTAAGLAAYSLLTFLSPVNLGLSPLACTALCALHAVIRWCPQAPWRRAALLVALAGCLVNPVVAMLLGRNTLLGTPLPWRSVLVTAIVCAVSAALSALAVVAVASDARQRRRLAVARLRALAQERAAAAGAERLELARELHDLLGHSLTAIRVRAATALAVGGEQTAAQALADVERTAGASLDEMRDLVRLLRSPSQAGPTADLGELETVVARARASGLELRVEGTPLAEMARLGASWSALQRLAVLRTVQEGLTNAIRHGTGSARLRLEASQLCRIEVTNPVEDSPRAAPGSGLSGLAERVTLVGGTIETDSQVGPDGTVAFRLAVSLPVRAGAGGDDGAAGTNRRPS</sequence>
<evidence type="ECO:0000313" key="12">
    <source>
        <dbReference type="Proteomes" id="UP000184390"/>
    </source>
</evidence>
<keyword evidence="12" id="KW-1185">Reference proteome</keyword>
<comment type="caution">
    <text evidence="11">The sequence shown here is derived from an EMBL/GenBank/DDBJ whole genome shotgun (WGS) entry which is preliminary data.</text>
</comment>
<name>A0ABY1IKK8_9ACTO</name>
<evidence type="ECO:0000256" key="6">
    <source>
        <dbReference type="ARBA" id="ARBA00022777"/>
    </source>
</evidence>
<accession>A0ABY1IKK8</accession>
<evidence type="ECO:0000256" key="4">
    <source>
        <dbReference type="ARBA" id="ARBA00022679"/>
    </source>
</evidence>
<feature type="domain" description="Signal transduction histidine kinase subgroup 3 dimerisation and phosphoacceptor" evidence="10">
    <location>
        <begin position="219"/>
        <end position="283"/>
    </location>
</feature>
<dbReference type="InterPro" id="IPR011712">
    <property type="entry name" value="Sig_transdc_His_kin_sub3_dim/P"/>
</dbReference>
<keyword evidence="5" id="KW-0547">Nucleotide-binding</keyword>
<feature type="transmembrane region" description="Helical" evidence="9">
    <location>
        <begin position="166"/>
        <end position="191"/>
    </location>
</feature>
<evidence type="ECO:0000256" key="1">
    <source>
        <dbReference type="ARBA" id="ARBA00000085"/>
    </source>
</evidence>
<dbReference type="EMBL" id="FQYL01000023">
    <property type="protein sequence ID" value="SHJ31091.1"/>
    <property type="molecule type" value="Genomic_DNA"/>
</dbReference>
<dbReference type="InterPro" id="IPR050482">
    <property type="entry name" value="Sensor_HK_TwoCompSys"/>
</dbReference>
<dbReference type="SUPFAM" id="SSF55874">
    <property type="entry name" value="ATPase domain of HSP90 chaperone/DNA topoisomerase II/histidine kinase"/>
    <property type="match status" value="1"/>
</dbReference>
<evidence type="ECO:0000313" key="11">
    <source>
        <dbReference type="EMBL" id="SHJ31091.1"/>
    </source>
</evidence>
<dbReference type="Proteomes" id="UP000184390">
    <property type="component" value="Unassembled WGS sequence"/>
</dbReference>
<dbReference type="EC" id="2.7.13.3" evidence="2"/>
<evidence type="ECO:0000256" key="2">
    <source>
        <dbReference type="ARBA" id="ARBA00012438"/>
    </source>
</evidence>
<feature type="transmembrane region" description="Helical" evidence="9">
    <location>
        <begin position="136"/>
        <end position="154"/>
    </location>
</feature>
<evidence type="ECO:0000256" key="5">
    <source>
        <dbReference type="ARBA" id="ARBA00022741"/>
    </source>
</evidence>
<evidence type="ECO:0000256" key="9">
    <source>
        <dbReference type="SAM" id="Phobius"/>
    </source>
</evidence>
<feature type="transmembrane region" description="Helical" evidence="9">
    <location>
        <begin position="28"/>
        <end position="52"/>
    </location>
</feature>
<feature type="transmembrane region" description="Helical" evidence="9">
    <location>
        <begin position="58"/>
        <end position="74"/>
    </location>
</feature>
<organism evidence="11 12">
    <name type="scientific">Actinomyces denticolens</name>
    <dbReference type="NCBI Taxonomy" id="52767"/>
    <lineage>
        <taxon>Bacteria</taxon>
        <taxon>Bacillati</taxon>
        <taxon>Actinomycetota</taxon>
        <taxon>Actinomycetes</taxon>
        <taxon>Actinomycetales</taxon>
        <taxon>Actinomycetaceae</taxon>
        <taxon>Actinomyces</taxon>
    </lineage>
</organism>
<dbReference type="Gene3D" id="1.20.5.1930">
    <property type="match status" value="1"/>
</dbReference>
<evidence type="ECO:0000256" key="7">
    <source>
        <dbReference type="ARBA" id="ARBA00022840"/>
    </source>
</evidence>
<evidence type="ECO:0000259" key="10">
    <source>
        <dbReference type="Pfam" id="PF07730"/>
    </source>
</evidence>
<evidence type="ECO:0000256" key="8">
    <source>
        <dbReference type="ARBA" id="ARBA00023012"/>
    </source>
</evidence>
<comment type="catalytic activity">
    <reaction evidence="1">
        <text>ATP + protein L-histidine = ADP + protein N-phospho-L-histidine.</text>
        <dbReference type="EC" id="2.7.13.3"/>
    </reaction>
</comment>